<feature type="signal peptide" evidence="23">
    <location>
        <begin position="1"/>
        <end position="19"/>
    </location>
</feature>
<dbReference type="GO" id="GO:0006508">
    <property type="term" value="P:proteolysis"/>
    <property type="evidence" value="ECO:0007669"/>
    <property type="project" value="UniProtKB-KW"/>
</dbReference>
<keyword evidence="4" id="KW-0645">Protease</keyword>
<keyword evidence="9" id="KW-0064">Aspartyl protease</keyword>
<evidence type="ECO:0000256" key="1">
    <source>
        <dbReference type="ARBA" id="ARBA00002180"/>
    </source>
</evidence>
<dbReference type="Gene3D" id="3.30.420.10">
    <property type="entry name" value="Ribonuclease H-like superfamily/Ribonuclease H"/>
    <property type="match status" value="1"/>
</dbReference>
<comment type="function">
    <text evidence="1">The aspartyl protease (PR) mediates the proteolytic cleavages of the Gag and Gag-Pol polyproteins after assembly of the VLP.</text>
</comment>
<dbReference type="InterPro" id="IPR039537">
    <property type="entry name" value="Retrotran_Ty1/copia-like"/>
</dbReference>
<evidence type="ECO:0000256" key="21">
    <source>
        <dbReference type="ARBA" id="ARBA00048173"/>
    </source>
</evidence>
<dbReference type="OrthoDB" id="1935113at2759"/>
<dbReference type="GO" id="GO:0006310">
    <property type="term" value="P:DNA recombination"/>
    <property type="evidence" value="ECO:0007669"/>
    <property type="project" value="UniProtKB-KW"/>
</dbReference>
<keyword evidence="2" id="KW-0815">Transposition</keyword>
<dbReference type="GO" id="GO:0004190">
    <property type="term" value="F:aspartic-type endopeptidase activity"/>
    <property type="evidence" value="ECO:0007669"/>
    <property type="project" value="UniProtKB-KW"/>
</dbReference>
<evidence type="ECO:0000256" key="17">
    <source>
        <dbReference type="ARBA" id="ARBA00022932"/>
    </source>
</evidence>
<dbReference type="GO" id="GO:0004519">
    <property type="term" value="F:endonuclease activity"/>
    <property type="evidence" value="ECO:0007669"/>
    <property type="project" value="UniProtKB-KW"/>
</dbReference>
<dbReference type="InterPro" id="IPR013103">
    <property type="entry name" value="RVT_2"/>
</dbReference>
<keyword evidence="11" id="KW-0378">Hydrolase</keyword>
<keyword evidence="6" id="KW-0540">Nuclease</keyword>
<evidence type="ECO:0000259" key="25">
    <source>
        <dbReference type="PROSITE" id="PS50994"/>
    </source>
</evidence>
<dbReference type="GO" id="GO:0005524">
    <property type="term" value="F:ATP binding"/>
    <property type="evidence" value="ECO:0007669"/>
    <property type="project" value="UniProtKB-KW"/>
</dbReference>
<dbReference type="GO" id="GO:0015074">
    <property type="term" value="P:DNA integration"/>
    <property type="evidence" value="ECO:0007669"/>
    <property type="project" value="UniProtKB-KW"/>
</dbReference>
<gene>
    <name evidence="26" type="ORF">BZ3500_MVSOF-1268-A1-R1_CHR5-2G07701</name>
</gene>
<keyword evidence="20" id="KW-0511">Multifunctional enzyme</keyword>
<keyword evidence="17" id="KW-0239">DNA-directed DNA polymerase</keyword>
<evidence type="ECO:0000256" key="5">
    <source>
        <dbReference type="ARBA" id="ARBA00022695"/>
    </source>
</evidence>
<dbReference type="EMBL" id="FMWP01000018">
    <property type="protein sequence ID" value="SCZ92198.1"/>
    <property type="molecule type" value="Genomic_DNA"/>
</dbReference>
<dbReference type="GO" id="GO:0003887">
    <property type="term" value="F:DNA-directed DNA polymerase activity"/>
    <property type="evidence" value="ECO:0007669"/>
    <property type="project" value="UniProtKB-KW"/>
</dbReference>
<keyword evidence="16" id="KW-0695">RNA-directed DNA polymerase</keyword>
<evidence type="ECO:0000313" key="26">
    <source>
        <dbReference type="EMBL" id="SCZ92198.1"/>
    </source>
</evidence>
<proteinExistence type="predicted"/>
<keyword evidence="12" id="KW-0067">ATP-binding</keyword>
<evidence type="ECO:0000256" key="15">
    <source>
        <dbReference type="ARBA" id="ARBA00022908"/>
    </source>
</evidence>
<keyword evidence="5" id="KW-0548">Nucleotidyltransferase</keyword>
<evidence type="ECO:0000256" key="7">
    <source>
        <dbReference type="ARBA" id="ARBA00022723"/>
    </source>
</evidence>
<reference evidence="27" key="1">
    <citation type="submission" date="2016-10" db="EMBL/GenBank/DDBJ databases">
        <authorList>
            <person name="Jeantristanb JTB J.-T."/>
            <person name="Ricardo R."/>
        </authorList>
    </citation>
    <scope>NUCLEOTIDE SEQUENCE [LARGE SCALE GENOMIC DNA]</scope>
</reference>
<keyword evidence="7" id="KW-0479">Metal-binding</keyword>
<keyword evidence="3" id="KW-1188">Viral release from host cell</keyword>
<dbReference type="PANTHER" id="PTHR42648">
    <property type="entry name" value="TRANSPOSASE, PUTATIVE-RELATED"/>
    <property type="match status" value="1"/>
</dbReference>
<keyword evidence="10" id="KW-0255">Endonuclease</keyword>
<keyword evidence="19" id="KW-0233">DNA recombination</keyword>
<keyword evidence="13" id="KW-0460">Magnesium</keyword>
<evidence type="ECO:0000256" key="18">
    <source>
        <dbReference type="ARBA" id="ARBA00023113"/>
    </source>
</evidence>
<dbReference type="SUPFAM" id="SSF56672">
    <property type="entry name" value="DNA/RNA polymerases"/>
    <property type="match status" value="1"/>
</dbReference>
<evidence type="ECO:0000256" key="11">
    <source>
        <dbReference type="ARBA" id="ARBA00022801"/>
    </source>
</evidence>
<dbReference type="Proteomes" id="UP000249723">
    <property type="component" value="Unassembled WGS sequence"/>
</dbReference>
<comment type="catalytic activity">
    <reaction evidence="22">
        <text>DNA(n) + a 2'-deoxyribonucleoside 5'-triphosphate = DNA(n+1) + diphosphate</text>
        <dbReference type="Rhea" id="RHEA:22508"/>
        <dbReference type="Rhea" id="RHEA-COMP:17339"/>
        <dbReference type="Rhea" id="RHEA-COMP:17340"/>
        <dbReference type="ChEBI" id="CHEBI:33019"/>
        <dbReference type="ChEBI" id="CHEBI:61560"/>
        <dbReference type="ChEBI" id="CHEBI:173112"/>
        <dbReference type="EC" id="2.7.7.7"/>
    </reaction>
</comment>
<dbReference type="GO" id="GO:0003723">
    <property type="term" value="F:RNA binding"/>
    <property type="evidence" value="ECO:0007669"/>
    <property type="project" value="UniProtKB-KW"/>
</dbReference>
<keyword evidence="14" id="KW-0694">RNA-binding</keyword>
<comment type="catalytic activity">
    <reaction evidence="21">
        <text>DNA(n) + a 2'-deoxyribonucleoside 5'-triphosphate = DNA(n+1) + diphosphate</text>
        <dbReference type="Rhea" id="RHEA:22508"/>
        <dbReference type="Rhea" id="RHEA-COMP:17339"/>
        <dbReference type="Rhea" id="RHEA-COMP:17340"/>
        <dbReference type="ChEBI" id="CHEBI:33019"/>
        <dbReference type="ChEBI" id="CHEBI:61560"/>
        <dbReference type="ChEBI" id="CHEBI:173112"/>
        <dbReference type="EC" id="2.7.7.49"/>
    </reaction>
</comment>
<dbReference type="Pfam" id="PF22936">
    <property type="entry name" value="Pol_BBD"/>
    <property type="match status" value="1"/>
</dbReference>
<protein>
    <submittedName>
        <fullName evidence="26">BZ3500_MvSof-1268-A1-R1_Chr5-2g07701 protein</fullName>
    </submittedName>
</protein>
<dbReference type="InterPro" id="IPR001995">
    <property type="entry name" value="Peptidase_A2_cat"/>
</dbReference>
<dbReference type="SUPFAM" id="SSF53098">
    <property type="entry name" value="Ribonuclease H-like"/>
    <property type="match status" value="1"/>
</dbReference>
<evidence type="ECO:0000256" key="10">
    <source>
        <dbReference type="ARBA" id="ARBA00022759"/>
    </source>
</evidence>
<evidence type="ECO:0000256" key="4">
    <source>
        <dbReference type="ARBA" id="ARBA00022670"/>
    </source>
</evidence>
<dbReference type="GO" id="GO:0032196">
    <property type="term" value="P:transposition"/>
    <property type="evidence" value="ECO:0007669"/>
    <property type="project" value="UniProtKB-KW"/>
</dbReference>
<dbReference type="GO" id="GO:0046872">
    <property type="term" value="F:metal ion binding"/>
    <property type="evidence" value="ECO:0007669"/>
    <property type="project" value="UniProtKB-KW"/>
</dbReference>
<dbReference type="InterPro" id="IPR012337">
    <property type="entry name" value="RNaseH-like_sf"/>
</dbReference>
<dbReference type="PROSITE" id="PS50994">
    <property type="entry name" value="INTEGRASE"/>
    <property type="match status" value="1"/>
</dbReference>
<dbReference type="GO" id="GO:0005634">
    <property type="term" value="C:nucleus"/>
    <property type="evidence" value="ECO:0007669"/>
    <property type="project" value="UniProtKB-ARBA"/>
</dbReference>
<dbReference type="STRING" id="289078.A0A2X0LK10"/>
<keyword evidence="17" id="KW-0808">Transferase</keyword>
<dbReference type="PROSITE" id="PS50175">
    <property type="entry name" value="ASP_PROT_RETROV"/>
    <property type="match status" value="1"/>
</dbReference>
<organism evidence="26 27">
    <name type="scientific">Microbotryum saponariae</name>
    <dbReference type="NCBI Taxonomy" id="289078"/>
    <lineage>
        <taxon>Eukaryota</taxon>
        <taxon>Fungi</taxon>
        <taxon>Dikarya</taxon>
        <taxon>Basidiomycota</taxon>
        <taxon>Pucciniomycotina</taxon>
        <taxon>Microbotryomycetes</taxon>
        <taxon>Microbotryales</taxon>
        <taxon>Microbotryaceae</taxon>
        <taxon>Microbotryum</taxon>
    </lineage>
</organism>
<feature type="domain" description="Integrase catalytic" evidence="25">
    <location>
        <begin position="258"/>
        <end position="423"/>
    </location>
</feature>
<dbReference type="Pfam" id="PF00665">
    <property type="entry name" value="rve"/>
    <property type="match status" value="1"/>
</dbReference>
<keyword evidence="8" id="KW-0547">Nucleotide-binding</keyword>
<evidence type="ECO:0000256" key="6">
    <source>
        <dbReference type="ARBA" id="ARBA00022722"/>
    </source>
</evidence>
<evidence type="ECO:0000256" key="3">
    <source>
        <dbReference type="ARBA" id="ARBA00022612"/>
    </source>
</evidence>
<evidence type="ECO:0000256" key="19">
    <source>
        <dbReference type="ARBA" id="ARBA00023172"/>
    </source>
</evidence>
<accession>A0A2X0LK10</accession>
<dbReference type="InterPro" id="IPR001584">
    <property type="entry name" value="Integrase_cat-core"/>
</dbReference>
<dbReference type="AlphaFoldDB" id="A0A2X0LK10"/>
<keyword evidence="23" id="KW-0732">Signal</keyword>
<dbReference type="InterPro" id="IPR054722">
    <property type="entry name" value="PolX-like_BBD"/>
</dbReference>
<name>A0A2X0LK10_9BASI</name>
<dbReference type="PANTHER" id="PTHR42648:SF11">
    <property type="entry name" value="TRANSPOSON TY4-P GAG-POL POLYPROTEIN"/>
    <property type="match status" value="1"/>
</dbReference>
<evidence type="ECO:0000256" key="20">
    <source>
        <dbReference type="ARBA" id="ARBA00023268"/>
    </source>
</evidence>
<evidence type="ECO:0000313" key="27">
    <source>
        <dbReference type="Proteomes" id="UP000249723"/>
    </source>
</evidence>
<dbReference type="GO" id="GO:0003964">
    <property type="term" value="F:RNA-directed DNA polymerase activity"/>
    <property type="evidence" value="ECO:0007669"/>
    <property type="project" value="UniProtKB-KW"/>
</dbReference>
<evidence type="ECO:0000256" key="23">
    <source>
        <dbReference type="SAM" id="SignalP"/>
    </source>
</evidence>
<evidence type="ECO:0000256" key="22">
    <source>
        <dbReference type="ARBA" id="ARBA00049244"/>
    </source>
</evidence>
<evidence type="ECO:0000256" key="13">
    <source>
        <dbReference type="ARBA" id="ARBA00022842"/>
    </source>
</evidence>
<keyword evidence="15" id="KW-0229">DNA integration</keyword>
<evidence type="ECO:0000256" key="16">
    <source>
        <dbReference type="ARBA" id="ARBA00022918"/>
    </source>
</evidence>
<evidence type="ECO:0000256" key="12">
    <source>
        <dbReference type="ARBA" id="ARBA00022840"/>
    </source>
</evidence>
<evidence type="ECO:0000256" key="14">
    <source>
        <dbReference type="ARBA" id="ARBA00022884"/>
    </source>
</evidence>
<evidence type="ECO:0000256" key="8">
    <source>
        <dbReference type="ARBA" id="ARBA00022741"/>
    </source>
</evidence>
<evidence type="ECO:0000259" key="24">
    <source>
        <dbReference type="PROSITE" id="PS50175"/>
    </source>
</evidence>
<keyword evidence="27" id="KW-1185">Reference proteome</keyword>
<sequence>MIAFVIIIALYHTVETALAHATGRYHTMTQLDTSHLDSTVSMTVRPSVNVVALLGRLPLNRELHLPNDTLVLDSGASHHMVKDASLFDAWHTRSHVAVDGAGGSLMAQGTGSITIRTSKQRTIKLCNVYYVPDLPANLISVMQLRRERVYTHFGKTIELRSQGQLIGVASLIANQLSTLDATPIRSTVSPVAAAAIPLLTLHQRFGHLSLPNLRRAVSSGQLQGQTWTYSAAECKAFSCDTCKAAKATRTPFPTSDSRALQPLELVHSDVLTLPEPTTDGERYVVTFIDDFSRKTWVSALRNKSQVFDTFQRWHAMIERSTGLKLRTLRTDNGGEYTSKAFIEYCSHHGITRQLTIPYTPEQNGRAERTNRTIVEGTISLLQHSGLPMRLWREALWYVVDTKNLSPHSAIDHKIPDTIWYGKPPSTANLRAFGCRAWHTTPRLSLPPVVHENRFAALETDASDDATIEMSDDGFDTPSDMSMAQFSLSPPASDVTDDSADPIDFLSCPSRAAAFAATTADSPVVELEGPTEDPQNWSQAVKSGKEEIWRQAAADEFHSLATEYKCFTPVDSSSLPPGAKVLGSRFIFRTKRDQLGKITSHKGRLVAQGFSQRPGIDYDETFAPVAKFTSIRALIALAAAKKLHVHQADVDKAYLHGELKEDLYMRVPQGVDMPGKVLKLHRSIYGLKQAGRDRQRRRG</sequence>
<dbReference type="InterPro" id="IPR043502">
    <property type="entry name" value="DNA/RNA_pol_sf"/>
</dbReference>
<feature type="domain" description="Peptidase A2" evidence="24">
    <location>
        <begin position="68"/>
        <end position="139"/>
    </location>
</feature>
<feature type="chain" id="PRO_5030060238" evidence="23">
    <location>
        <begin position="20"/>
        <end position="698"/>
    </location>
</feature>
<dbReference type="Pfam" id="PF07727">
    <property type="entry name" value="RVT_2"/>
    <property type="match status" value="1"/>
</dbReference>
<evidence type="ECO:0000256" key="2">
    <source>
        <dbReference type="ARBA" id="ARBA00022578"/>
    </source>
</evidence>
<keyword evidence="18" id="KW-0917">Virion maturation</keyword>
<evidence type="ECO:0000256" key="9">
    <source>
        <dbReference type="ARBA" id="ARBA00022750"/>
    </source>
</evidence>
<dbReference type="InterPro" id="IPR036397">
    <property type="entry name" value="RNaseH_sf"/>
</dbReference>